<dbReference type="SMART" id="SM00336">
    <property type="entry name" value="BBOX"/>
    <property type="match status" value="1"/>
</dbReference>
<dbReference type="Pfam" id="PF00622">
    <property type="entry name" value="SPRY"/>
    <property type="match status" value="1"/>
</dbReference>
<feature type="compositionally biased region" description="Basic and acidic residues" evidence="8">
    <location>
        <begin position="485"/>
        <end position="498"/>
    </location>
</feature>
<dbReference type="Gene3D" id="3.30.160.60">
    <property type="entry name" value="Classic Zinc Finger"/>
    <property type="match status" value="1"/>
</dbReference>
<keyword evidence="4" id="KW-0862">Zinc</keyword>
<sequence>MAASSVPRPVSRSKARRLPPVCALCQGPYRIAMDFKGQKFCRFCFDYLKKEQITNQLSLKDDSKVKKEEVKREVKKEEREETKEKEEVWGQCWEHGENLIWFCVQESALLCMVCKASGGHASHTVVSVEEAAQVYKRKLQRAVHLLEKHLEESQKQTYQEGKKTAIWKAGQPCPIPLTFFFLLVVKDAVHSQKERVIDEFYKLHEFLVEEEERLLKMLKEEKHATLKELHQNMNQLSEQNSTLKQLIVEIKKKSQQPDTELLKDVKNVLSRKGHKCSGLCWNSAPIPITVSLTLFPHPVDVTLDPATAHPSLVISEDKKSVKHGGQRSEQPTKENNTERFDTYVLVLGSERFTSGRHYWEVEVEASTEWDLGVCRESVIRKGQVSIMSPMSGFWRLWLRNGDQYKALISRPILLPMNVKPTRVGVFLDYSAGEISFYNVTEKTHIYTYVGTFYTPLRPFFSPSRPKKGEKAYPLNICSGPRNGNTRREADRPTKEPNF</sequence>
<organism evidence="11 12">
    <name type="scientific">Phrynosoma platyrhinos</name>
    <name type="common">Desert horned lizard</name>
    <dbReference type="NCBI Taxonomy" id="52577"/>
    <lineage>
        <taxon>Eukaryota</taxon>
        <taxon>Metazoa</taxon>
        <taxon>Chordata</taxon>
        <taxon>Craniata</taxon>
        <taxon>Vertebrata</taxon>
        <taxon>Euteleostomi</taxon>
        <taxon>Lepidosauria</taxon>
        <taxon>Squamata</taxon>
        <taxon>Bifurcata</taxon>
        <taxon>Unidentata</taxon>
        <taxon>Episquamata</taxon>
        <taxon>Toxicofera</taxon>
        <taxon>Iguania</taxon>
        <taxon>Phrynosomatidae</taxon>
        <taxon>Phrynosomatinae</taxon>
        <taxon>Phrynosoma</taxon>
    </lineage>
</organism>
<keyword evidence="12" id="KW-1185">Reference proteome</keyword>
<accession>A0ABQ7TKY0</accession>
<evidence type="ECO:0000256" key="1">
    <source>
        <dbReference type="ARBA" id="ARBA00009651"/>
    </source>
</evidence>
<dbReference type="InterPro" id="IPR001870">
    <property type="entry name" value="B30.2/SPRY"/>
</dbReference>
<evidence type="ECO:0000256" key="3">
    <source>
        <dbReference type="ARBA" id="ARBA00022771"/>
    </source>
</evidence>
<evidence type="ECO:0000313" key="11">
    <source>
        <dbReference type="EMBL" id="KAH0630354.1"/>
    </source>
</evidence>
<dbReference type="InterPro" id="IPR000315">
    <property type="entry name" value="Znf_B-box"/>
</dbReference>
<protein>
    <submittedName>
        <fullName evidence="11">Uncharacterized protein</fullName>
    </submittedName>
</protein>
<keyword evidence="2" id="KW-0528">Neurotoxin</keyword>
<keyword evidence="2" id="KW-0800">Toxin</keyword>
<dbReference type="CDD" id="cd13733">
    <property type="entry name" value="SPRY_PRY_C-I_1"/>
    <property type="match status" value="1"/>
</dbReference>
<evidence type="ECO:0000256" key="8">
    <source>
        <dbReference type="SAM" id="MobiDB-lite"/>
    </source>
</evidence>
<comment type="similarity">
    <text evidence="1">Belongs to the ohanin/vespryn family.</text>
</comment>
<name>A0ABQ7TKY0_PHRPL</name>
<dbReference type="SUPFAM" id="SSF49899">
    <property type="entry name" value="Concanavalin A-like lectins/glucanases"/>
    <property type="match status" value="1"/>
</dbReference>
<dbReference type="PRINTS" id="PR01407">
    <property type="entry name" value="BUTYPHLNCDUF"/>
</dbReference>
<dbReference type="Gene3D" id="2.60.120.920">
    <property type="match status" value="1"/>
</dbReference>
<dbReference type="SMART" id="SM00589">
    <property type="entry name" value="PRY"/>
    <property type="match status" value="1"/>
</dbReference>
<dbReference type="InterPro" id="IPR050143">
    <property type="entry name" value="TRIM/RBCC"/>
</dbReference>
<dbReference type="EMBL" id="JAIPUX010000439">
    <property type="protein sequence ID" value="KAH0630354.1"/>
    <property type="molecule type" value="Genomic_DNA"/>
</dbReference>
<evidence type="ECO:0000259" key="10">
    <source>
        <dbReference type="PROSITE" id="PS50188"/>
    </source>
</evidence>
<dbReference type="InterPro" id="IPR013320">
    <property type="entry name" value="ConA-like_dom_sf"/>
</dbReference>
<dbReference type="Pfam" id="PF00643">
    <property type="entry name" value="zf-B_box"/>
    <property type="match status" value="1"/>
</dbReference>
<feature type="region of interest" description="Disordered" evidence="8">
    <location>
        <begin position="314"/>
        <end position="335"/>
    </location>
</feature>
<evidence type="ECO:0000256" key="5">
    <source>
        <dbReference type="ARBA" id="ARBA00034460"/>
    </source>
</evidence>
<feature type="domain" description="B box-type" evidence="9">
    <location>
        <begin position="92"/>
        <end position="128"/>
    </location>
</feature>
<feature type="coiled-coil region" evidence="7">
    <location>
        <begin position="60"/>
        <end position="87"/>
    </location>
</feature>
<evidence type="ECO:0000256" key="7">
    <source>
        <dbReference type="SAM" id="Coils"/>
    </source>
</evidence>
<feature type="coiled-coil region" evidence="7">
    <location>
        <begin position="201"/>
        <end position="256"/>
    </location>
</feature>
<dbReference type="InterPro" id="IPR003879">
    <property type="entry name" value="Butyrophylin_SPRY"/>
</dbReference>
<feature type="region of interest" description="Disordered" evidence="8">
    <location>
        <begin position="464"/>
        <end position="498"/>
    </location>
</feature>
<evidence type="ECO:0000259" key="9">
    <source>
        <dbReference type="PROSITE" id="PS50119"/>
    </source>
</evidence>
<dbReference type="InterPro" id="IPR003877">
    <property type="entry name" value="SPRY_dom"/>
</dbReference>
<keyword evidence="3 6" id="KW-0479">Metal-binding</keyword>
<gene>
    <name evidence="11" type="ORF">JD844_013299</name>
</gene>
<dbReference type="PROSITE" id="PS50188">
    <property type="entry name" value="B302_SPRY"/>
    <property type="match status" value="1"/>
</dbReference>
<keyword evidence="7" id="KW-0175">Coiled coil</keyword>
<dbReference type="PROSITE" id="PS50119">
    <property type="entry name" value="ZF_BBOX"/>
    <property type="match status" value="1"/>
</dbReference>
<dbReference type="SMART" id="SM00449">
    <property type="entry name" value="SPRY"/>
    <property type="match status" value="1"/>
</dbReference>
<dbReference type="InterPro" id="IPR043136">
    <property type="entry name" value="B30.2/SPRY_sf"/>
</dbReference>
<reference evidence="11 12" key="1">
    <citation type="journal article" date="2022" name="Gigascience">
        <title>A chromosome-level genome assembly and annotation of the desert horned lizard, Phrynosoma platyrhinos, provides insight into chromosomal rearrangements among reptiles.</title>
        <authorList>
            <person name="Koochekian N."/>
            <person name="Ascanio A."/>
            <person name="Farleigh K."/>
            <person name="Card D.C."/>
            <person name="Schield D.R."/>
            <person name="Castoe T.A."/>
            <person name="Jezkova T."/>
        </authorList>
    </citation>
    <scope>NUCLEOTIDE SEQUENCE [LARGE SCALE GENOMIC DNA]</scope>
    <source>
        <strain evidence="11">NK-2021</strain>
    </source>
</reference>
<comment type="caution">
    <text evidence="11">The sequence shown here is derived from an EMBL/GenBank/DDBJ whole genome shotgun (WGS) entry which is preliminary data.</text>
</comment>
<feature type="domain" description="B30.2/SPRY" evidence="10">
    <location>
        <begin position="281"/>
        <end position="481"/>
    </location>
</feature>
<dbReference type="Proteomes" id="UP000826234">
    <property type="component" value="Unassembled WGS sequence"/>
</dbReference>
<evidence type="ECO:0000256" key="2">
    <source>
        <dbReference type="ARBA" id="ARBA00022699"/>
    </source>
</evidence>
<dbReference type="InterPro" id="IPR006574">
    <property type="entry name" value="PRY"/>
</dbReference>
<keyword evidence="3 6" id="KW-0863">Zinc-finger</keyword>
<dbReference type="Pfam" id="PF13765">
    <property type="entry name" value="PRY"/>
    <property type="match status" value="1"/>
</dbReference>
<dbReference type="SUPFAM" id="SSF57845">
    <property type="entry name" value="B-box zinc-binding domain"/>
    <property type="match status" value="1"/>
</dbReference>
<evidence type="ECO:0000256" key="4">
    <source>
        <dbReference type="ARBA" id="ARBA00022833"/>
    </source>
</evidence>
<comment type="function">
    <text evidence="5">Neurotoxin that produces dose-dependent hypolocomotion and hyperalgesia in mice. May directly act on the central nervous system, as it is 6500-fold more potent when administered intracerebroventricularly than intraperitoneal.</text>
</comment>
<proteinExistence type="inferred from homology"/>
<dbReference type="PANTHER" id="PTHR24103">
    <property type="entry name" value="E3 UBIQUITIN-PROTEIN LIGASE TRIM"/>
    <property type="match status" value="1"/>
</dbReference>
<evidence type="ECO:0000313" key="12">
    <source>
        <dbReference type="Proteomes" id="UP000826234"/>
    </source>
</evidence>
<evidence type="ECO:0000256" key="6">
    <source>
        <dbReference type="PROSITE-ProRule" id="PRU00024"/>
    </source>
</evidence>